<feature type="transmembrane region" description="Helical" evidence="6">
    <location>
        <begin position="314"/>
        <end position="333"/>
    </location>
</feature>
<proteinExistence type="predicted"/>
<dbReference type="SUPFAM" id="SSF103473">
    <property type="entry name" value="MFS general substrate transporter"/>
    <property type="match status" value="1"/>
</dbReference>
<dbReference type="AlphaFoldDB" id="A0A5C4XNF0"/>
<dbReference type="PANTHER" id="PTHR43124">
    <property type="entry name" value="PURINE EFFLUX PUMP PBUE"/>
    <property type="match status" value="1"/>
</dbReference>
<gene>
    <name evidence="8" type="ORF">FHP24_00695</name>
</gene>
<dbReference type="RefSeq" id="WP_139671461.1">
    <property type="nucleotide sequence ID" value="NZ_VDMN01000001.1"/>
</dbReference>
<evidence type="ECO:0000256" key="1">
    <source>
        <dbReference type="ARBA" id="ARBA00004651"/>
    </source>
</evidence>
<sequence length="401" mass="40852">MHGTPLPSDDAARTEHDVARWGAVTSLTLGVFGLVTAEFLPVSLLTPLSADLGVSTGVAGQSITTTAVIAAIAGPGVVIGTRNIDRRLTVLVLTSLLVISSLIAATASNIYMVLAARALLGIGLGGFWAMSAALAMRLVPPAKMPRAMAIIMAGVSLATVCAAPLGAWIGDTLGWRAAFYLSAAVGVVALAVQAFTLPALPPTGHAGLGTLMALMRRPSIRTALFTILLFVAGHFAGFTYIRPFLEQVPHLDVETISLILLAYGVAGFVGNFLGGLVSERSPRLSVTLFATLVAASAVVLAIGGASLAVAATAIAMWGLAFGAFPVSIQSFVVRHAPDEAESAGALVIPAFQIAISSGAILGGVLIEMQGPVSVIFVLAIASLLGASVMAARGERRQLSLG</sequence>
<comment type="caution">
    <text evidence="8">The sequence shown here is derived from an EMBL/GenBank/DDBJ whole genome shotgun (WGS) entry which is preliminary data.</text>
</comment>
<keyword evidence="2" id="KW-1003">Cell membrane</keyword>
<keyword evidence="9" id="KW-1185">Reference proteome</keyword>
<protein>
    <submittedName>
        <fullName evidence="8">MFS transporter</fullName>
    </submittedName>
</protein>
<dbReference type="PROSITE" id="PS50850">
    <property type="entry name" value="MFS"/>
    <property type="match status" value="1"/>
</dbReference>
<evidence type="ECO:0000313" key="9">
    <source>
        <dbReference type="Proteomes" id="UP000311605"/>
    </source>
</evidence>
<dbReference type="InterPro" id="IPR050189">
    <property type="entry name" value="MFS_Efflux_Transporters"/>
</dbReference>
<feature type="transmembrane region" description="Helical" evidence="6">
    <location>
        <begin position="345"/>
        <end position="366"/>
    </location>
</feature>
<keyword evidence="5 6" id="KW-0472">Membrane</keyword>
<feature type="transmembrane region" description="Helical" evidence="6">
    <location>
        <begin position="253"/>
        <end position="274"/>
    </location>
</feature>
<evidence type="ECO:0000256" key="6">
    <source>
        <dbReference type="SAM" id="Phobius"/>
    </source>
</evidence>
<feature type="transmembrane region" description="Helical" evidence="6">
    <location>
        <begin position="147"/>
        <end position="167"/>
    </location>
</feature>
<feature type="transmembrane region" description="Helical" evidence="6">
    <location>
        <begin position="114"/>
        <end position="135"/>
    </location>
</feature>
<feature type="transmembrane region" description="Helical" evidence="6">
    <location>
        <begin position="88"/>
        <end position="108"/>
    </location>
</feature>
<reference evidence="8 9" key="1">
    <citation type="submission" date="2019-06" db="EMBL/GenBank/DDBJ databases">
        <title>The draft genome of Rhizobium smilacinae PTYR-5.</title>
        <authorList>
            <person name="Liu L."/>
            <person name="Li L."/>
            <person name="Zhang X."/>
        </authorList>
    </citation>
    <scope>NUCLEOTIDE SEQUENCE [LARGE SCALE GENOMIC DNA]</scope>
    <source>
        <strain evidence="8 9">PTYR-5</strain>
    </source>
</reference>
<evidence type="ECO:0000313" key="8">
    <source>
        <dbReference type="EMBL" id="TNM64857.1"/>
    </source>
</evidence>
<dbReference type="PANTHER" id="PTHR43124:SF5">
    <property type="entry name" value="PURINE RIBONUCLEOSIDE EFFLUX PUMP NEPI"/>
    <property type="match status" value="1"/>
</dbReference>
<feature type="transmembrane region" description="Helical" evidence="6">
    <location>
        <begin position="179"/>
        <end position="201"/>
    </location>
</feature>
<organism evidence="8 9">
    <name type="scientific">Aliirhizobium smilacinae</name>
    <dbReference type="NCBI Taxonomy" id="1395944"/>
    <lineage>
        <taxon>Bacteria</taxon>
        <taxon>Pseudomonadati</taxon>
        <taxon>Pseudomonadota</taxon>
        <taxon>Alphaproteobacteria</taxon>
        <taxon>Hyphomicrobiales</taxon>
        <taxon>Rhizobiaceae</taxon>
        <taxon>Aliirhizobium</taxon>
    </lineage>
</organism>
<evidence type="ECO:0000259" key="7">
    <source>
        <dbReference type="PROSITE" id="PS50850"/>
    </source>
</evidence>
<feature type="domain" description="Major facilitator superfamily (MFS) profile" evidence="7">
    <location>
        <begin position="23"/>
        <end position="397"/>
    </location>
</feature>
<dbReference type="InterPro" id="IPR020846">
    <property type="entry name" value="MFS_dom"/>
</dbReference>
<dbReference type="GO" id="GO:0005886">
    <property type="term" value="C:plasma membrane"/>
    <property type="evidence" value="ECO:0007669"/>
    <property type="project" value="UniProtKB-SubCell"/>
</dbReference>
<feature type="transmembrane region" description="Helical" evidence="6">
    <location>
        <begin position="372"/>
        <end position="391"/>
    </location>
</feature>
<evidence type="ECO:0000256" key="5">
    <source>
        <dbReference type="ARBA" id="ARBA00023136"/>
    </source>
</evidence>
<dbReference type="GO" id="GO:0022857">
    <property type="term" value="F:transmembrane transporter activity"/>
    <property type="evidence" value="ECO:0007669"/>
    <property type="project" value="InterPro"/>
</dbReference>
<comment type="subcellular location">
    <subcellularLocation>
        <location evidence="1">Cell membrane</location>
        <topology evidence="1">Multi-pass membrane protein</topology>
    </subcellularLocation>
</comment>
<keyword evidence="3 6" id="KW-0812">Transmembrane</keyword>
<dbReference type="Proteomes" id="UP000311605">
    <property type="component" value="Unassembled WGS sequence"/>
</dbReference>
<evidence type="ECO:0000256" key="4">
    <source>
        <dbReference type="ARBA" id="ARBA00022989"/>
    </source>
</evidence>
<feature type="transmembrane region" description="Helical" evidence="6">
    <location>
        <begin position="286"/>
        <end position="308"/>
    </location>
</feature>
<feature type="transmembrane region" description="Helical" evidence="6">
    <location>
        <begin position="62"/>
        <end position="81"/>
    </location>
</feature>
<evidence type="ECO:0000256" key="2">
    <source>
        <dbReference type="ARBA" id="ARBA00022475"/>
    </source>
</evidence>
<dbReference type="EMBL" id="VDMN01000001">
    <property type="protein sequence ID" value="TNM64857.1"/>
    <property type="molecule type" value="Genomic_DNA"/>
</dbReference>
<keyword evidence="4 6" id="KW-1133">Transmembrane helix</keyword>
<dbReference type="InterPro" id="IPR011701">
    <property type="entry name" value="MFS"/>
</dbReference>
<dbReference type="CDD" id="cd17324">
    <property type="entry name" value="MFS_NepI_like"/>
    <property type="match status" value="1"/>
</dbReference>
<dbReference type="Gene3D" id="1.20.1250.20">
    <property type="entry name" value="MFS general substrate transporter like domains"/>
    <property type="match status" value="1"/>
</dbReference>
<feature type="transmembrane region" description="Helical" evidence="6">
    <location>
        <begin position="222"/>
        <end position="241"/>
    </location>
</feature>
<feature type="transmembrane region" description="Helical" evidence="6">
    <location>
        <begin position="21"/>
        <end position="42"/>
    </location>
</feature>
<evidence type="ECO:0000256" key="3">
    <source>
        <dbReference type="ARBA" id="ARBA00022692"/>
    </source>
</evidence>
<accession>A0A5C4XNF0</accession>
<dbReference type="OrthoDB" id="9812189at2"/>
<name>A0A5C4XNF0_9HYPH</name>
<dbReference type="InterPro" id="IPR036259">
    <property type="entry name" value="MFS_trans_sf"/>
</dbReference>
<dbReference type="Pfam" id="PF07690">
    <property type="entry name" value="MFS_1"/>
    <property type="match status" value="1"/>
</dbReference>